<evidence type="ECO:0000313" key="2">
    <source>
        <dbReference type="EMBL" id="KAH0560738.1"/>
    </source>
</evidence>
<dbReference type="EMBL" id="JAHXZJ010000374">
    <property type="protein sequence ID" value="KAH0560738.1"/>
    <property type="molecule type" value="Genomic_DNA"/>
</dbReference>
<dbReference type="Proteomes" id="UP000826195">
    <property type="component" value="Unassembled WGS sequence"/>
</dbReference>
<comment type="caution">
    <text evidence="2">The sequence shown here is derived from an EMBL/GenBank/DDBJ whole genome shotgun (WGS) entry which is preliminary data.</text>
</comment>
<keyword evidence="3" id="KW-1185">Reference proteome</keyword>
<organism evidence="2 3">
    <name type="scientific">Cotesia glomerata</name>
    <name type="common">Lepidopteran parasitic wasp</name>
    <name type="synonym">Apanteles glomeratus</name>
    <dbReference type="NCBI Taxonomy" id="32391"/>
    <lineage>
        <taxon>Eukaryota</taxon>
        <taxon>Metazoa</taxon>
        <taxon>Ecdysozoa</taxon>
        <taxon>Arthropoda</taxon>
        <taxon>Hexapoda</taxon>
        <taxon>Insecta</taxon>
        <taxon>Pterygota</taxon>
        <taxon>Neoptera</taxon>
        <taxon>Endopterygota</taxon>
        <taxon>Hymenoptera</taxon>
        <taxon>Apocrita</taxon>
        <taxon>Ichneumonoidea</taxon>
        <taxon>Braconidae</taxon>
        <taxon>Microgastrinae</taxon>
        <taxon>Cotesia</taxon>
    </lineage>
</organism>
<reference evidence="2 3" key="1">
    <citation type="journal article" date="2021" name="J. Hered.">
        <title>A chromosome-level genome assembly of the parasitoid wasp, Cotesia glomerata (Hymenoptera: Braconidae).</title>
        <authorList>
            <person name="Pinto B.J."/>
            <person name="Weis J.J."/>
            <person name="Gamble T."/>
            <person name="Ode P.J."/>
            <person name="Paul R."/>
            <person name="Zaspel J.M."/>
        </authorList>
    </citation>
    <scope>NUCLEOTIDE SEQUENCE [LARGE SCALE GENOMIC DNA]</scope>
    <source>
        <strain evidence="2">CgM1</strain>
    </source>
</reference>
<gene>
    <name evidence="2" type="ORF">KQX54_007774</name>
</gene>
<proteinExistence type="predicted"/>
<evidence type="ECO:0000313" key="3">
    <source>
        <dbReference type="Proteomes" id="UP000826195"/>
    </source>
</evidence>
<dbReference type="AlphaFoldDB" id="A0AAV7IZ59"/>
<sequence length="80" mass="8840">MYYMADGMEPKGSGGTDKEEPQKLQTRPPATILENQSWDGSPFALESCSRISYMCSCVRVTVYESYNSQASSSQLFTLPG</sequence>
<evidence type="ECO:0000256" key="1">
    <source>
        <dbReference type="SAM" id="MobiDB-lite"/>
    </source>
</evidence>
<feature type="region of interest" description="Disordered" evidence="1">
    <location>
        <begin position="1"/>
        <end position="29"/>
    </location>
</feature>
<name>A0AAV7IZ59_COTGL</name>
<accession>A0AAV7IZ59</accession>
<protein>
    <submittedName>
        <fullName evidence="2">Uncharacterized protein</fullName>
    </submittedName>
</protein>